<evidence type="ECO:0000256" key="1">
    <source>
        <dbReference type="SAM" id="SignalP"/>
    </source>
</evidence>
<dbReference type="EMBL" id="JBFTWV010000003">
    <property type="protein sequence ID" value="KAL2800626.1"/>
    <property type="molecule type" value="Genomic_DNA"/>
</dbReference>
<dbReference type="Proteomes" id="UP001610563">
    <property type="component" value="Unassembled WGS sequence"/>
</dbReference>
<comment type="caution">
    <text evidence="2">The sequence shown here is derived from an EMBL/GenBank/DDBJ whole genome shotgun (WGS) entry which is preliminary data.</text>
</comment>
<organism evidence="2 3">
    <name type="scientific">Aspergillus keveii</name>
    <dbReference type="NCBI Taxonomy" id="714993"/>
    <lineage>
        <taxon>Eukaryota</taxon>
        <taxon>Fungi</taxon>
        <taxon>Dikarya</taxon>
        <taxon>Ascomycota</taxon>
        <taxon>Pezizomycotina</taxon>
        <taxon>Eurotiomycetes</taxon>
        <taxon>Eurotiomycetidae</taxon>
        <taxon>Eurotiales</taxon>
        <taxon>Aspergillaceae</taxon>
        <taxon>Aspergillus</taxon>
        <taxon>Aspergillus subgen. Nidulantes</taxon>
    </lineage>
</organism>
<accession>A0ABR4GP28</accession>
<feature type="signal peptide" evidence="1">
    <location>
        <begin position="1"/>
        <end position="20"/>
    </location>
</feature>
<reference evidence="2 3" key="1">
    <citation type="submission" date="2024-07" db="EMBL/GenBank/DDBJ databases">
        <title>Section-level genome sequencing and comparative genomics of Aspergillus sections Usti and Cavernicolus.</title>
        <authorList>
            <consortium name="Lawrence Berkeley National Laboratory"/>
            <person name="Nybo J.L."/>
            <person name="Vesth T.C."/>
            <person name="Theobald S."/>
            <person name="Frisvad J.C."/>
            <person name="Larsen T.O."/>
            <person name="Kjaerboelling I."/>
            <person name="Rothschild-Mancinelli K."/>
            <person name="Lyhne E.K."/>
            <person name="Kogle M.E."/>
            <person name="Barry K."/>
            <person name="Clum A."/>
            <person name="Na H."/>
            <person name="Ledsgaard L."/>
            <person name="Lin J."/>
            <person name="Lipzen A."/>
            <person name="Kuo A."/>
            <person name="Riley R."/>
            <person name="Mondo S."/>
            <person name="Labutti K."/>
            <person name="Haridas S."/>
            <person name="Pangalinan J."/>
            <person name="Salamov A.A."/>
            <person name="Simmons B.A."/>
            <person name="Magnuson J.K."/>
            <person name="Chen J."/>
            <person name="Drula E."/>
            <person name="Henrissat B."/>
            <person name="Wiebenga A."/>
            <person name="Lubbers R.J."/>
            <person name="Gomes A.C."/>
            <person name="Makela M.R."/>
            <person name="Stajich J."/>
            <person name="Grigoriev I.V."/>
            <person name="Mortensen U.H."/>
            <person name="De Vries R.P."/>
            <person name="Baker S.E."/>
            <person name="Andersen M.R."/>
        </authorList>
    </citation>
    <scope>NUCLEOTIDE SEQUENCE [LARGE SCALE GENOMIC DNA]</scope>
    <source>
        <strain evidence="2 3">CBS 209.92</strain>
    </source>
</reference>
<evidence type="ECO:0000313" key="3">
    <source>
        <dbReference type="Proteomes" id="UP001610563"/>
    </source>
</evidence>
<proteinExistence type="predicted"/>
<feature type="chain" id="PRO_5045752943" description="Cell wall protein PhiA" evidence="1">
    <location>
        <begin position="21"/>
        <end position="190"/>
    </location>
</feature>
<protein>
    <recommendedName>
        <fullName evidence="4">Cell wall protein PhiA</fullName>
    </recommendedName>
</protein>
<name>A0ABR4GP28_9EURO</name>
<gene>
    <name evidence="2" type="ORF">BJX66DRAFT_332185</name>
</gene>
<keyword evidence="1" id="KW-0732">Signal</keyword>
<sequence>MKLNFLAAAASLGLTTTVAAHPPGTCPPPTGPKTFGLVAINSGGLAHYAGFNAARRGLFAGYSGQNADCEDGPDSGFATFYLQDGALFLYGPANQQFFVDRSGMGQGIVGYMNDGETGPRNGELTGWTINAETNHLQFDGSDFLACPLDNGFRIWAAQGFQTPGGSQNCVGIAARVERIEDPNSCTYTSS</sequence>
<evidence type="ECO:0000313" key="2">
    <source>
        <dbReference type="EMBL" id="KAL2800626.1"/>
    </source>
</evidence>
<evidence type="ECO:0008006" key="4">
    <source>
        <dbReference type="Google" id="ProtNLM"/>
    </source>
</evidence>
<keyword evidence="3" id="KW-1185">Reference proteome</keyword>